<protein>
    <recommendedName>
        <fullName evidence="2">RBR-type E3 ubiquitin transferase</fullName>
        <ecNumber evidence="2">2.3.2.31</ecNumber>
    </recommendedName>
</protein>
<feature type="compositionally biased region" description="Polar residues" evidence="9">
    <location>
        <begin position="36"/>
        <end position="51"/>
    </location>
</feature>
<dbReference type="InterPro" id="IPR031127">
    <property type="entry name" value="E3_UB_ligase_RBR"/>
</dbReference>
<feature type="region of interest" description="Disordered" evidence="9">
    <location>
        <begin position="1"/>
        <end position="128"/>
    </location>
</feature>
<dbReference type="EC" id="2.3.2.31" evidence="2"/>
<dbReference type="Proteomes" id="UP000809789">
    <property type="component" value="Unassembled WGS sequence"/>
</dbReference>
<gene>
    <name evidence="11" type="ORF">KVT40_005318</name>
</gene>
<evidence type="ECO:0000313" key="12">
    <source>
        <dbReference type="Proteomes" id="UP000809789"/>
    </source>
</evidence>
<evidence type="ECO:0000256" key="5">
    <source>
        <dbReference type="ARBA" id="ARBA00022737"/>
    </source>
</evidence>
<evidence type="ECO:0000256" key="9">
    <source>
        <dbReference type="SAM" id="MobiDB-lite"/>
    </source>
</evidence>
<comment type="catalytic activity">
    <reaction evidence="1">
        <text>[E2 ubiquitin-conjugating enzyme]-S-ubiquitinyl-L-cysteine + [acceptor protein]-L-lysine = [E2 ubiquitin-conjugating enzyme]-L-cysteine + [acceptor protein]-N(6)-ubiquitinyl-L-lysine.</text>
        <dbReference type="EC" id="2.3.2.31"/>
    </reaction>
</comment>
<keyword evidence="8" id="KW-0862">Zinc</keyword>
<dbReference type="Gene3D" id="1.20.120.1750">
    <property type="match status" value="1"/>
</dbReference>
<keyword evidence="12" id="KW-1185">Reference proteome</keyword>
<dbReference type="AlphaFoldDB" id="A0A8K0L1A5"/>
<accession>A0A8K0L1A5</accession>
<proteinExistence type="predicted"/>
<dbReference type="InterPro" id="IPR002867">
    <property type="entry name" value="IBR_dom"/>
</dbReference>
<evidence type="ECO:0000259" key="10">
    <source>
        <dbReference type="PROSITE" id="PS51873"/>
    </source>
</evidence>
<dbReference type="CDD" id="cd20336">
    <property type="entry name" value="Rcat_RBR"/>
    <property type="match status" value="1"/>
</dbReference>
<feature type="domain" description="RING-type" evidence="10">
    <location>
        <begin position="143"/>
        <end position="350"/>
    </location>
</feature>
<evidence type="ECO:0000256" key="2">
    <source>
        <dbReference type="ARBA" id="ARBA00012251"/>
    </source>
</evidence>
<comment type="caution">
    <text evidence="11">The sequence shown here is derived from an EMBL/GenBank/DDBJ whole genome shotgun (WGS) entry which is preliminary data.</text>
</comment>
<keyword evidence="7" id="KW-0833">Ubl conjugation pathway</keyword>
<name>A0A8K0L1A5_9PEZI</name>
<evidence type="ECO:0000256" key="6">
    <source>
        <dbReference type="ARBA" id="ARBA00022771"/>
    </source>
</evidence>
<evidence type="ECO:0000256" key="4">
    <source>
        <dbReference type="ARBA" id="ARBA00022723"/>
    </source>
</evidence>
<dbReference type="PROSITE" id="PS51873">
    <property type="entry name" value="TRIAD"/>
    <property type="match status" value="1"/>
</dbReference>
<keyword evidence="5" id="KW-0677">Repeat</keyword>
<dbReference type="InterPro" id="IPR044066">
    <property type="entry name" value="TRIAD_supradom"/>
</dbReference>
<organism evidence="11 12">
    <name type="scientific">Elsinoe batatas</name>
    <dbReference type="NCBI Taxonomy" id="2601811"/>
    <lineage>
        <taxon>Eukaryota</taxon>
        <taxon>Fungi</taxon>
        <taxon>Dikarya</taxon>
        <taxon>Ascomycota</taxon>
        <taxon>Pezizomycotina</taxon>
        <taxon>Dothideomycetes</taxon>
        <taxon>Dothideomycetidae</taxon>
        <taxon>Myriangiales</taxon>
        <taxon>Elsinoaceae</taxon>
        <taxon>Elsinoe</taxon>
    </lineage>
</organism>
<dbReference type="SMART" id="SM00647">
    <property type="entry name" value="IBR"/>
    <property type="match status" value="1"/>
</dbReference>
<reference evidence="11" key="1">
    <citation type="submission" date="2021-07" db="EMBL/GenBank/DDBJ databases">
        <title>Elsinoe batatas strain:CRI-CJ2 Genome sequencing and assembly.</title>
        <authorList>
            <person name="Huang L."/>
        </authorList>
    </citation>
    <scope>NUCLEOTIDE SEQUENCE</scope>
    <source>
        <strain evidence="11">CRI-CJ2</strain>
    </source>
</reference>
<evidence type="ECO:0000256" key="8">
    <source>
        <dbReference type="ARBA" id="ARBA00022833"/>
    </source>
</evidence>
<evidence type="ECO:0000313" key="11">
    <source>
        <dbReference type="EMBL" id="KAG8626373.1"/>
    </source>
</evidence>
<evidence type="ECO:0000256" key="7">
    <source>
        <dbReference type="ARBA" id="ARBA00022786"/>
    </source>
</evidence>
<dbReference type="OrthoDB" id="1431934at2759"/>
<keyword evidence="6" id="KW-0863">Zinc-finger</keyword>
<sequence>MSRASCKLTTCLEASSSFSMAPQNSTGSRPSLPRQAKTNVQSYAGQATPSHRVTKKRSKPTTATAAAPTSAPQPQPRARRGGIRLPTQAQALPVAAPVTQDGPRRRTGARRAQPQPTVPPMPLPQVQVRPRTTVPPVPSLPPRPPHCQLCGDSGEDMERLKQGDVPEICSSHIIDRTCKPCIIRYARADFQQGSLPRCAFCGIRWEFGQAAMLFDAAEIELFETRLSNRAIETEPMFRWCAQDKCSSGQIYVAELVAKDPKVCCNSCESVNCFSCRTSWHEGISCKDHQDPIKREEALLKDYKETLGTMRKAVTKRCPTCGCGVEKTDGCNHMTCANCSADFNWETASIV</sequence>
<evidence type="ECO:0000256" key="1">
    <source>
        <dbReference type="ARBA" id="ARBA00001798"/>
    </source>
</evidence>
<keyword evidence="3" id="KW-0808">Transferase</keyword>
<dbReference type="GO" id="GO:0008270">
    <property type="term" value="F:zinc ion binding"/>
    <property type="evidence" value="ECO:0007669"/>
    <property type="project" value="UniProtKB-KW"/>
</dbReference>
<keyword evidence="4" id="KW-0479">Metal-binding</keyword>
<dbReference type="GO" id="GO:0016567">
    <property type="term" value="P:protein ubiquitination"/>
    <property type="evidence" value="ECO:0007669"/>
    <property type="project" value="InterPro"/>
</dbReference>
<dbReference type="PANTHER" id="PTHR11685">
    <property type="entry name" value="RBR FAMILY RING FINGER AND IBR DOMAIN-CONTAINING"/>
    <property type="match status" value="1"/>
</dbReference>
<dbReference type="SUPFAM" id="SSF57850">
    <property type="entry name" value="RING/U-box"/>
    <property type="match status" value="2"/>
</dbReference>
<feature type="compositionally biased region" description="Low complexity" evidence="9">
    <location>
        <begin position="60"/>
        <end position="72"/>
    </location>
</feature>
<evidence type="ECO:0000256" key="3">
    <source>
        <dbReference type="ARBA" id="ARBA00022679"/>
    </source>
</evidence>
<feature type="compositionally biased region" description="Polar residues" evidence="9">
    <location>
        <begin position="12"/>
        <end position="29"/>
    </location>
</feature>
<dbReference type="GO" id="GO:0061630">
    <property type="term" value="F:ubiquitin protein ligase activity"/>
    <property type="evidence" value="ECO:0007669"/>
    <property type="project" value="UniProtKB-EC"/>
</dbReference>
<dbReference type="EMBL" id="JAESVG020000006">
    <property type="protein sequence ID" value="KAG8626373.1"/>
    <property type="molecule type" value="Genomic_DNA"/>
</dbReference>
<dbReference type="Pfam" id="PF01485">
    <property type="entry name" value="IBR"/>
    <property type="match status" value="1"/>
</dbReference>